<organism evidence="1 2">
    <name type="scientific">Dreissena polymorpha</name>
    <name type="common">Zebra mussel</name>
    <name type="synonym">Mytilus polymorpha</name>
    <dbReference type="NCBI Taxonomy" id="45954"/>
    <lineage>
        <taxon>Eukaryota</taxon>
        <taxon>Metazoa</taxon>
        <taxon>Spiralia</taxon>
        <taxon>Lophotrochozoa</taxon>
        <taxon>Mollusca</taxon>
        <taxon>Bivalvia</taxon>
        <taxon>Autobranchia</taxon>
        <taxon>Heteroconchia</taxon>
        <taxon>Euheterodonta</taxon>
        <taxon>Imparidentia</taxon>
        <taxon>Neoheterodontei</taxon>
        <taxon>Myida</taxon>
        <taxon>Dreissenoidea</taxon>
        <taxon>Dreissenidae</taxon>
        <taxon>Dreissena</taxon>
    </lineage>
</organism>
<dbReference type="AlphaFoldDB" id="A0A9D4C611"/>
<comment type="caution">
    <text evidence="1">The sequence shown here is derived from an EMBL/GenBank/DDBJ whole genome shotgun (WGS) entry which is preliminary data.</text>
</comment>
<keyword evidence="2" id="KW-1185">Reference proteome</keyword>
<accession>A0A9D4C611</accession>
<evidence type="ECO:0000313" key="2">
    <source>
        <dbReference type="Proteomes" id="UP000828390"/>
    </source>
</evidence>
<reference evidence="1" key="2">
    <citation type="submission" date="2020-11" db="EMBL/GenBank/DDBJ databases">
        <authorList>
            <person name="McCartney M.A."/>
            <person name="Auch B."/>
            <person name="Kono T."/>
            <person name="Mallez S."/>
            <person name="Becker A."/>
            <person name="Gohl D.M."/>
            <person name="Silverstein K.A.T."/>
            <person name="Koren S."/>
            <person name="Bechman K.B."/>
            <person name="Herman A."/>
            <person name="Abrahante J.E."/>
            <person name="Garbe J."/>
        </authorList>
    </citation>
    <scope>NUCLEOTIDE SEQUENCE</scope>
    <source>
        <strain evidence="1">Duluth1</strain>
        <tissue evidence="1">Whole animal</tissue>
    </source>
</reference>
<dbReference type="Proteomes" id="UP000828390">
    <property type="component" value="Unassembled WGS sequence"/>
</dbReference>
<protein>
    <submittedName>
        <fullName evidence="1">Uncharacterized protein</fullName>
    </submittedName>
</protein>
<dbReference type="InterPro" id="IPR011042">
    <property type="entry name" value="6-blade_b-propeller_TolB-like"/>
</dbReference>
<name>A0A9D4C611_DREPO</name>
<dbReference type="Gene3D" id="2.120.10.30">
    <property type="entry name" value="TolB, C-terminal domain"/>
    <property type="match status" value="1"/>
</dbReference>
<proteinExistence type="predicted"/>
<reference evidence="1" key="1">
    <citation type="journal article" date="2019" name="bioRxiv">
        <title>The Genome of the Zebra Mussel, Dreissena polymorpha: A Resource for Invasive Species Research.</title>
        <authorList>
            <person name="McCartney M.A."/>
            <person name="Auch B."/>
            <person name="Kono T."/>
            <person name="Mallez S."/>
            <person name="Zhang Y."/>
            <person name="Obille A."/>
            <person name="Becker A."/>
            <person name="Abrahante J.E."/>
            <person name="Garbe J."/>
            <person name="Badalamenti J.P."/>
            <person name="Herman A."/>
            <person name="Mangelson H."/>
            <person name="Liachko I."/>
            <person name="Sullivan S."/>
            <person name="Sone E.D."/>
            <person name="Koren S."/>
            <person name="Silverstein K.A.T."/>
            <person name="Beckman K.B."/>
            <person name="Gohl D.M."/>
        </authorList>
    </citation>
    <scope>NUCLEOTIDE SEQUENCE</scope>
    <source>
        <strain evidence="1">Duluth1</strain>
        <tissue evidence="1">Whole animal</tissue>
    </source>
</reference>
<sequence>MILLSFTVYRCAVSPLGDKIYVTKLSDNKVLTLATDGTVHHTFTDPELRSPSGIHVTAQGQVLVCDGDSFTIIQLDGEGKKKMATLATRRDGLGGERTQSVCYNRSTASIIVGQLQSKNIVVFKVK</sequence>
<dbReference type="EMBL" id="JAIWYP010000013">
    <property type="protein sequence ID" value="KAH3718077.1"/>
    <property type="molecule type" value="Genomic_DNA"/>
</dbReference>
<gene>
    <name evidence="1" type="ORF">DPMN_060875</name>
</gene>
<dbReference type="SUPFAM" id="SSF101898">
    <property type="entry name" value="NHL repeat"/>
    <property type="match status" value="1"/>
</dbReference>
<evidence type="ECO:0000313" key="1">
    <source>
        <dbReference type="EMBL" id="KAH3718077.1"/>
    </source>
</evidence>